<dbReference type="InterPro" id="IPR001227">
    <property type="entry name" value="Ac_transferase_dom_sf"/>
</dbReference>
<dbReference type="SMART" id="SM00825">
    <property type="entry name" value="PKS_KS"/>
    <property type="match status" value="1"/>
</dbReference>
<keyword evidence="5" id="KW-0175">Coiled coil</keyword>
<evidence type="ECO:0000256" key="1">
    <source>
        <dbReference type="ARBA" id="ARBA00022450"/>
    </source>
</evidence>
<gene>
    <name evidence="9" type="ORF">LZC95_05100</name>
</gene>
<dbReference type="InterPro" id="IPR013968">
    <property type="entry name" value="PKS_KR"/>
</dbReference>
<dbReference type="InterPro" id="IPR014043">
    <property type="entry name" value="Acyl_transferase_dom"/>
</dbReference>
<dbReference type="InterPro" id="IPR018201">
    <property type="entry name" value="Ketoacyl_synth_AS"/>
</dbReference>
<dbReference type="PROSITE" id="PS52004">
    <property type="entry name" value="KS3_2"/>
    <property type="match status" value="1"/>
</dbReference>
<dbReference type="Pfam" id="PF08659">
    <property type="entry name" value="KR"/>
    <property type="match status" value="1"/>
</dbReference>
<evidence type="ECO:0000259" key="6">
    <source>
        <dbReference type="PROSITE" id="PS50075"/>
    </source>
</evidence>
<dbReference type="InterPro" id="IPR049900">
    <property type="entry name" value="PKS_mFAS_DH"/>
</dbReference>
<feature type="region of interest" description="N-terminal hotdog fold" evidence="4">
    <location>
        <begin position="912"/>
        <end position="1035"/>
    </location>
</feature>
<feature type="domain" description="Carrier" evidence="6">
    <location>
        <begin position="1667"/>
        <end position="1744"/>
    </location>
</feature>
<dbReference type="Pfam" id="PF14765">
    <property type="entry name" value="PS-DH"/>
    <property type="match status" value="1"/>
</dbReference>
<dbReference type="InterPro" id="IPR020806">
    <property type="entry name" value="PKS_PP-bd"/>
</dbReference>
<dbReference type="InterPro" id="IPR057326">
    <property type="entry name" value="KR_dom"/>
</dbReference>
<dbReference type="Gene3D" id="3.40.50.720">
    <property type="entry name" value="NAD(P)-binding Rossmann-like Domain"/>
    <property type="match status" value="1"/>
</dbReference>
<evidence type="ECO:0000256" key="2">
    <source>
        <dbReference type="ARBA" id="ARBA00022553"/>
    </source>
</evidence>
<dbReference type="InterPro" id="IPR009081">
    <property type="entry name" value="PP-bd_ACP"/>
</dbReference>
<dbReference type="InterPro" id="IPR050091">
    <property type="entry name" value="PKS_NRPS_Biosynth_Enz"/>
</dbReference>
<accession>A0ABZ2KC07</accession>
<dbReference type="PANTHER" id="PTHR43775">
    <property type="entry name" value="FATTY ACID SYNTHASE"/>
    <property type="match status" value="1"/>
</dbReference>
<dbReference type="SUPFAM" id="SSF51735">
    <property type="entry name" value="NAD(P)-binding Rossmann-fold domains"/>
    <property type="match status" value="2"/>
</dbReference>
<dbReference type="InterPro" id="IPR049551">
    <property type="entry name" value="PKS_DH_C"/>
</dbReference>
<dbReference type="PANTHER" id="PTHR43775:SF51">
    <property type="entry name" value="INACTIVE PHENOLPHTHIOCEROL SYNTHESIS POLYKETIDE SYNTHASE TYPE I PKS1-RELATED"/>
    <property type="match status" value="1"/>
</dbReference>
<dbReference type="Gene3D" id="3.40.47.10">
    <property type="match status" value="1"/>
</dbReference>
<evidence type="ECO:0000313" key="9">
    <source>
        <dbReference type="EMBL" id="WXA96211.1"/>
    </source>
</evidence>
<dbReference type="InterPro" id="IPR036736">
    <property type="entry name" value="ACP-like_sf"/>
</dbReference>
<protein>
    <submittedName>
        <fullName evidence="9">SDR family NAD(P)-dependent oxidoreductase</fullName>
    </submittedName>
</protein>
<feature type="active site" description="Proton acceptor; for dehydratase activity" evidence="4">
    <location>
        <position position="943"/>
    </location>
</feature>
<dbReference type="InterPro" id="IPR016035">
    <property type="entry name" value="Acyl_Trfase/lysoPLipase"/>
</dbReference>
<dbReference type="InterPro" id="IPR014030">
    <property type="entry name" value="Ketoacyl_synth_N"/>
</dbReference>
<dbReference type="Pfam" id="PF00550">
    <property type="entry name" value="PP-binding"/>
    <property type="match status" value="1"/>
</dbReference>
<dbReference type="SMART" id="SM00823">
    <property type="entry name" value="PKS_PP"/>
    <property type="match status" value="1"/>
</dbReference>
<dbReference type="Pfam" id="PF21089">
    <property type="entry name" value="PKS_DH_N"/>
    <property type="match status" value="1"/>
</dbReference>
<dbReference type="SUPFAM" id="SSF53901">
    <property type="entry name" value="Thiolase-like"/>
    <property type="match status" value="1"/>
</dbReference>
<dbReference type="Proteomes" id="UP001379533">
    <property type="component" value="Chromosome"/>
</dbReference>
<dbReference type="Gene3D" id="3.10.129.110">
    <property type="entry name" value="Polyketide synthase dehydratase"/>
    <property type="match status" value="1"/>
</dbReference>
<dbReference type="InterPro" id="IPR016036">
    <property type="entry name" value="Malonyl_transacylase_ACP-bd"/>
</dbReference>
<dbReference type="SMART" id="SM00827">
    <property type="entry name" value="PKS_AT"/>
    <property type="match status" value="1"/>
</dbReference>
<dbReference type="Pfam" id="PF22953">
    <property type="entry name" value="SpnB_Rossmann"/>
    <property type="match status" value="1"/>
</dbReference>
<dbReference type="InterPro" id="IPR006162">
    <property type="entry name" value="Ppantetheine_attach_site"/>
</dbReference>
<evidence type="ECO:0000256" key="4">
    <source>
        <dbReference type="PROSITE-ProRule" id="PRU01363"/>
    </source>
</evidence>
<keyword evidence="1" id="KW-0596">Phosphopantetheine</keyword>
<dbReference type="SMART" id="SM00826">
    <property type="entry name" value="PKS_DH"/>
    <property type="match status" value="1"/>
</dbReference>
<dbReference type="Pfam" id="PF00109">
    <property type="entry name" value="ketoacyl-synt"/>
    <property type="match status" value="1"/>
</dbReference>
<dbReference type="Pfam" id="PF22621">
    <property type="entry name" value="CurL-like_PKS_C"/>
    <property type="match status" value="1"/>
</dbReference>
<evidence type="ECO:0000256" key="5">
    <source>
        <dbReference type="SAM" id="Coils"/>
    </source>
</evidence>
<keyword evidence="10" id="KW-1185">Reference proteome</keyword>
<evidence type="ECO:0000256" key="3">
    <source>
        <dbReference type="ARBA" id="ARBA00022679"/>
    </source>
</evidence>
<keyword evidence="3" id="KW-0808">Transferase</keyword>
<feature type="region of interest" description="C-terminal hotdog fold" evidence="4">
    <location>
        <begin position="1048"/>
        <end position="1192"/>
    </location>
</feature>
<dbReference type="InterPro" id="IPR020841">
    <property type="entry name" value="PKS_Beta-ketoAc_synthase_dom"/>
</dbReference>
<evidence type="ECO:0000313" key="10">
    <source>
        <dbReference type="Proteomes" id="UP001379533"/>
    </source>
</evidence>
<dbReference type="SMART" id="SM01294">
    <property type="entry name" value="PKS_PP_betabranch"/>
    <property type="match status" value="1"/>
</dbReference>
<evidence type="ECO:0000259" key="7">
    <source>
        <dbReference type="PROSITE" id="PS52004"/>
    </source>
</evidence>
<proteinExistence type="predicted"/>
<sequence length="1832" mass="195532">MGQETPSQSKLREALVRSLREVERLRDRLAASQAASNEPLAIIGMGLRVPGGVVDLESFWNLLASGGDAIGLVPQDRWNADDVYDPDPDAKDKSYVREAAFLDRIDLFDAAFFGISPREAKNVDPRHRLLLEASWHALEDAGVVPGALKDSQTGVFVGIGPGDYDFVRGPSDEAEAYVLTGRQPSFAAGRLAFTLGLQGPALSVDTACSSSLVALHLACQALRRGECQLALAGGVQIMAAPEGFVMLSRTRALAPDGRSKTFSESADGYGRGEGVIVLALERLEDARTNGRRILAVLRGTAVNHDGASSGITAPNGTSQQKVLRAALEDARLRPADVDVVECHGTGTALGDPIEVQALAAVYGEGREEGRPLLLGAVKTNIGHLESAAGLAGVAKVIACLRYGALPPTLHTNPRNRHIDWDTLPVRVVDSVVPWGTGDRLRRAGVSAFGLSGTNAHVIVEEAPPAPPIASPPDETTTLILSAKTEAALRAQGEQLGAYLEAHPEAGLLDVAYSLATTRSHFEWRAAFVARDREQVREALANLAPHHVIGSKKLAVLFTGQGSQWAGMGRAAYDAFPVFRDALDAVCAQLDPHLDRPLREVLFADEGRIHETGFTQPALFALEVALFRLLEAWGLRPDVLLGHSIGEIVAAHVAGAFSLEDACTLVAARARLLQALPAGGAMMAIQASEDEVRSRLRGRVDVAGINAPNSTVIAGEEESVLALAEQFQALGRKTTRLRVSHAFHSSLVEPMLDDFRRVAEKLVYQAPRIPIVSNATGTRAEARDIASAEYWVRHVRQAVRFLDGVRTLHAEGATTYLEIGPHGVLAPLAQACLEGTDALTFLHTMQKDRGVDAIVSALGAVHARGHHVDWEAFFAPLRPSRRTLPTYPFQRERYWVEAGQRQGSSLGTAAGRYALAGRRFDLPDGSVLHTVDIGPSVQPYLQDHLVYGRIVVPGAFYVAILLAVAESHWPDQPLELRQVEFLRPISFERASECVTLHLQLARGAGNSGFSVRLCTRQGDAWTTHLTATLDVASLPPSAQRSPLRPPAEEPASLDYLDVLRALQIEWGPQWRWLRQASRVRERVALGRLDAPQGVGGDDAPIPGGLIDNVFGLEIWSAGHATTSEVPRLPFGIERVVWYGRHVVPTWAEHALRTDAAADADVTHADMTFWDSEGAPVAHIEGFSTRRAPAAQFFAGQASSNLYTVAWREIATPAGPANATWAVVGEDAVGLGAALEARTYVDVNELGRAVAQGIPLPDVVAVAFAPEKPDAPDVPERAHGATQRLLAVLQAWLANEAFAPCRLVVLTRGAVAAQAEDTVDVVHAPLWGLARSAQLEHPARPMTLLDVDALDIDAIRAAVALAEPQLALRQGTLRVPRLVRAKASPALGALDPNGTVLVTGATGGLGAELARHLVSRHGVRHLLLLSRRGPEAPRAGDLVAELQAAGARVTLRACDVSRADELAQSLEHVATEHPLTAVVHAAGVLDDGLLASLTRESLDAVLAPKVDAAWHLHRLTMNLGLSAFVLFSSFAGVLGGPGQANYAAANAALDGLAVQRNALGLPGCALAWGPWDGTGMAARLPEADRARLRRQGLIPFSAEEALALFDAALGRPEALLVPVCLDSAALGARGDSLPPMLRDLARAPARRIDAPARQGEELARRLRALEPSERLRSLLDVVRQHVGAVLDADPHALEALRPLQELGLDSLMAVELRNRLASATGLRLPATLLFDHPSPAALAGLLLEQMLPDAPKANGASVLAMGAELDRVESALTELHANEAMREALTHRLRALLSRWAGGPGADATFSEKVDAAGVDELLHILDQKFGDNAHVSS</sequence>
<dbReference type="Gene3D" id="3.40.366.10">
    <property type="entry name" value="Malonyl-Coenzyme A Acyl Carrier Protein, domain 2"/>
    <property type="match status" value="1"/>
</dbReference>
<dbReference type="SUPFAM" id="SSF55048">
    <property type="entry name" value="Probable ACP-binding domain of malonyl-CoA ACP transacylase"/>
    <property type="match status" value="1"/>
</dbReference>
<dbReference type="CDD" id="cd00833">
    <property type="entry name" value="PKS"/>
    <property type="match status" value="1"/>
</dbReference>
<dbReference type="InterPro" id="IPR055123">
    <property type="entry name" value="SpnB-like_Rossmann"/>
</dbReference>
<name>A0ABZ2KC07_9BACT</name>
<dbReference type="Pfam" id="PF02801">
    <property type="entry name" value="Ketoacyl-synt_C"/>
    <property type="match status" value="1"/>
</dbReference>
<dbReference type="PROSITE" id="PS50075">
    <property type="entry name" value="CARRIER"/>
    <property type="match status" value="1"/>
</dbReference>
<organism evidence="9 10">
    <name type="scientific">Pendulispora brunnea</name>
    <dbReference type="NCBI Taxonomy" id="2905690"/>
    <lineage>
        <taxon>Bacteria</taxon>
        <taxon>Pseudomonadati</taxon>
        <taxon>Myxococcota</taxon>
        <taxon>Myxococcia</taxon>
        <taxon>Myxococcales</taxon>
        <taxon>Sorangiineae</taxon>
        <taxon>Pendulisporaceae</taxon>
        <taxon>Pendulispora</taxon>
    </lineage>
</organism>
<dbReference type="InterPro" id="IPR049552">
    <property type="entry name" value="PKS_DH_N"/>
</dbReference>
<feature type="domain" description="PKS/mFAS DH" evidence="8">
    <location>
        <begin position="912"/>
        <end position="1192"/>
    </location>
</feature>
<dbReference type="Pfam" id="PF00698">
    <property type="entry name" value="Acyl_transf_1"/>
    <property type="match status" value="1"/>
</dbReference>
<feature type="coiled-coil region" evidence="5">
    <location>
        <begin position="8"/>
        <end position="35"/>
    </location>
</feature>
<reference evidence="9 10" key="1">
    <citation type="submission" date="2021-12" db="EMBL/GenBank/DDBJ databases">
        <title>Discovery of the Pendulisporaceae a myxobacterial family with distinct sporulation behavior and unique specialized metabolism.</title>
        <authorList>
            <person name="Garcia R."/>
            <person name="Popoff A."/>
            <person name="Bader C.D."/>
            <person name="Loehr J."/>
            <person name="Walesch S."/>
            <person name="Walt C."/>
            <person name="Boldt J."/>
            <person name="Bunk B."/>
            <person name="Haeckl F.J.F.P.J."/>
            <person name="Gunesch A.P."/>
            <person name="Birkelbach J."/>
            <person name="Nuebel U."/>
            <person name="Pietschmann T."/>
            <person name="Bach T."/>
            <person name="Mueller R."/>
        </authorList>
    </citation>
    <scope>NUCLEOTIDE SEQUENCE [LARGE SCALE GENOMIC DNA]</scope>
    <source>
        <strain evidence="9 10">MSr12523</strain>
    </source>
</reference>
<dbReference type="Gene3D" id="3.30.70.3290">
    <property type="match status" value="1"/>
</dbReference>
<dbReference type="PROSITE" id="PS00606">
    <property type="entry name" value="KS3_1"/>
    <property type="match status" value="1"/>
</dbReference>
<dbReference type="PROSITE" id="PS52019">
    <property type="entry name" value="PKS_MFAS_DH"/>
    <property type="match status" value="1"/>
</dbReference>
<dbReference type="InterPro" id="IPR036291">
    <property type="entry name" value="NAD(P)-bd_dom_sf"/>
</dbReference>
<feature type="domain" description="Ketosynthase family 3 (KS3)" evidence="7">
    <location>
        <begin position="37"/>
        <end position="461"/>
    </location>
</feature>
<feature type="active site" description="Proton donor; for dehydratase activity" evidence="4">
    <location>
        <position position="1106"/>
    </location>
</feature>
<dbReference type="SUPFAM" id="SSF52151">
    <property type="entry name" value="FabD/lysophospholipase-like"/>
    <property type="match status" value="1"/>
</dbReference>
<dbReference type="SMART" id="SM00822">
    <property type="entry name" value="PKS_KR"/>
    <property type="match status" value="1"/>
</dbReference>
<dbReference type="InterPro" id="IPR042104">
    <property type="entry name" value="PKS_dehydratase_sf"/>
</dbReference>
<dbReference type="EMBL" id="CP089982">
    <property type="protein sequence ID" value="WXA96211.1"/>
    <property type="molecule type" value="Genomic_DNA"/>
</dbReference>
<dbReference type="CDD" id="cd08956">
    <property type="entry name" value="KR_3_FAS_SDR_x"/>
    <property type="match status" value="1"/>
</dbReference>
<dbReference type="InterPro" id="IPR014031">
    <property type="entry name" value="Ketoacyl_synth_C"/>
</dbReference>
<evidence type="ECO:0000259" key="8">
    <source>
        <dbReference type="PROSITE" id="PS52019"/>
    </source>
</evidence>
<dbReference type="PROSITE" id="PS00012">
    <property type="entry name" value="PHOSPHOPANTETHEINE"/>
    <property type="match status" value="1"/>
</dbReference>
<dbReference type="InterPro" id="IPR016039">
    <property type="entry name" value="Thiolase-like"/>
</dbReference>
<dbReference type="Gene3D" id="1.10.1200.10">
    <property type="entry name" value="ACP-like"/>
    <property type="match status" value="1"/>
</dbReference>
<keyword evidence="2" id="KW-0597">Phosphoprotein</keyword>
<dbReference type="RefSeq" id="WP_394846827.1">
    <property type="nucleotide sequence ID" value="NZ_CP089982.1"/>
</dbReference>
<dbReference type="SUPFAM" id="SSF47336">
    <property type="entry name" value="ACP-like"/>
    <property type="match status" value="1"/>
</dbReference>
<dbReference type="InterPro" id="IPR020807">
    <property type="entry name" value="PKS_DH"/>
</dbReference>